<dbReference type="Gene3D" id="3.30.420.40">
    <property type="match status" value="2"/>
</dbReference>
<name>A0ABP7QK72_9SPHI</name>
<feature type="domain" description="Gcp-like" evidence="1">
    <location>
        <begin position="34"/>
        <end position="152"/>
    </location>
</feature>
<dbReference type="Proteomes" id="UP001500742">
    <property type="component" value="Unassembled WGS sequence"/>
</dbReference>
<dbReference type="RefSeq" id="WP_259090012.1">
    <property type="nucleotide sequence ID" value="NZ_BAAAZC010000027.1"/>
</dbReference>
<dbReference type="CDD" id="cd24032">
    <property type="entry name" value="ASKHA_NBD_TsaB"/>
    <property type="match status" value="1"/>
</dbReference>
<dbReference type="SUPFAM" id="SSF53067">
    <property type="entry name" value="Actin-like ATPase domain"/>
    <property type="match status" value="2"/>
</dbReference>
<protein>
    <submittedName>
        <fullName evidence="2">tRNA (Adenosine(37)-N6)-threonylcarbamoyltransferase complex dimerization subunit type 1 TsaB</fullName>
    </submittedName>
</protein>
<accession>A0ABP7QK72</accession>
<keyword evidence="3" id="KW-1185">Reference proteome</keyword>
<sequence>MSLILQIETATTSCSVALAADGKVLAFKQVNERNKHAEVITLFTEELITGNGYTYQDLDAIAVSCGPGSYTGLRIGVSTAKGLCFALDKPLIAIETLEAMAYGVINNNAIKIEEGTLLCPMIDARRMEVYCAVFNSNGEKLRATSADIIDENGFANLLKDHKILFFGDGADKCEAVLGSNANASFLLNFENSATYLTQKAIEKFSEKDFEDVAYFEPYYLKDFIAGVSKKS</sequence>
<dbReference type="EMBL" id="BAAAZC010000027">
    <property type="protein sequence ID" value="GAA3983504.1"/>
    <property type="molecule type" value="Genomic_DNA"/>
</dbReference>
<gene>
    <name evidence="2" type="primary">tsaB</name>
    <name evidence="2" type="ORF">GCM10022210_39020</name>
</gene>
<dbReference type="InterPro" id="IPR000905">
    <property type="entry name" value="Gcp-like_dom"/>
</dbReference>
<dbReference type="PANTHER" id="PTHR11735:SF11">
    <property type="entry name" value="TRNA THREONYLCARBAMOYLADENOSINE BIOSYNTHESIS PROTEIN TSAB"/>
    <property type="match status" value="1"/>
</dbReference>
<dbReference type="InterPro" id="IPR022496">
    <property type="entry name" value="T6A_TsaB"/>
</dbReference>
<dbReference type="InterPro" id="IPR043129">
    <property type="entry name" value="ATPase_NBD"/>
</dbReference>
<comment type="caution">
    <text evidence="2">The sequence shown here is derived from an EMBL/GenBank/DDBJ whole genome shotgun (WGS) entry which is preliminary data.</text>
</comment>
<reference evidence="3" key="1">
    <citation type="journal article" date="2019" name="Int. J. Syst. Evol. Microbiol.">
        <title>The Global Catalogue of Microorganisms (GCM) 10K type strain sequencing project: providing services to taxonomists for standard genome sequencing and annotation.</title>
        <authorList>
            <consortium name="The Broad Institute Genomics Platform"/>
            <consortium name="The Broad Institute Genome Sequencing Center for Infectious Disease"/>
            <person name="Wu L."/>
            <person name="Ma J."/>
        </authorList>
    </citation>
    <scope>NUCLEOTIDE SEQUENCE [LARGE SCALE GENOMIC DNA]</scope>
    <source>
        <strain evidence="3">JCM 16601</strain>
    </source>
</reference>
<dbReference type="PANTHER" id="PTHR11735">
    <property type="entry name" value="TRNA N6-ADENOSINE THREONYLCARBAMOYLTRANSFERASE"/>
    <property type="match status" value="1"/>
</dbReference>
<evidence type="ECO:0000313" key="3">
    <source>
        <dbReference type="Proteomes" id="UP001500742"/>
    </source>
</evidence>
<evidence type="ECO:0000259" key="1">
    <source>
        <dbReference type="Pfam" id="PF00814"/>
    </source>
</evidence>
<dbReference type="Pfam" id="PF00814">
    <property type="entry name" value="TsaD"/>
    <property type="match status" value="1"/>
</dbReference>
<organism evidence="2 3">
    <name type="scientific">Mucilaginibacter dorajii</name>
    <dbReference type="NCBI Taxonomy" id="692994"/>
    <lineage>
        <taxon>Bacteria</taxon>
        <taxon>Pseudomonadati</taxon>
        <taxon>Bacteroidota</taxon>
        <taxon>Sphingobacteriia</taxon>
        <taxon>Sphingobacteriales</taxon>
        <taxon>Sphingobacteriaceae</taxon>
        <taxon>Mucilaginibacter</taxon>
    </lineage>
</organism>
<evidence type="ECO:0000313" key="2">
    <source>
        <dbReference type="EMBL" id="GAA3983504.1"/>
    </source>
</evidence>
<proteinExistence type="predicted"/>
<dbReference type="NCBIfam" id="TIGR03725">
    <property type="entry name" value="T6A_YeaZ"/>
    <property type="match status" value="1"/>
</dbReference>